<proteinExistence type="predicted"/>
<gene>
    <name evidence="1" type="ORF">OGATHE_001729</name>
</gene>
<accession>A0A9P8PQB2</accession>
<name>A0A9P8PQB2_9ASCO</name>
<comment type="caution">
    <text evidence="1">The sequence shown here is derived from an EMBL/GenBank/DDBJ whole genome shotgun (WGS) entry which is preliminary data.</text>
</comment>
<evidence type="ECO:0000313" key="1">
    <source>
        <dbReference type="EMBL" id="KAH3675389.1"/>
    </source>
</evidence>
<dbReference type="Proteomes" id="UP000788993">
    <property type="component" value="Unassembled WGS sequence"/>
</dbReference>
<sequence length="88" mass="9388">MNMIDPSQEYCCPTRLLSVLNPKIAAVLRDTLSTAPMVAVKKSVGSRIKSVFLMAHFSSAGVSSSNLPLCSARNRRALSALGSSTIDF</sequence>
<organism evidence="1 2">
    <name type="scientific">Ogataea polymorpha</name>
    <dbReference type="NCBI Taxonomy" id="460523"/>
    <lineage>
        <taxon>Eukaryota</taxon>
        <taxon>Fungi</taxon>
        <taxon>Dikarya</taxon>
        <taxon>Ascomycota</taxon>
        <taxon>Saccharomycotina</taxon>
        <taxon>Pichiomycetes</taxon>
        <taxon>Pichiales</taxon>
        <taxon>Pichiaceae</taxon>
        <taxon>Ogataea</taxon>
    </lineage>
</organism>
<evidence type="ECO:0000313" key="2">
    <source>
        <dbReference type="Proteomes" id="UP000788993"/>
    </source>
</evidence>
<dbReference type="EMBL" id="JAEUBD010000382">
    <property type="protein sequence ID" value="KAH3675389.1"/>
    <property type="molecule type" value="Genomic_DNA"/>
</dbReference>
<reference evidence="1" key="2">
    <citation type="submission" date="2021-01" db="EMBL/GenBank/DDBJ databases">
        <authorList>
            <person name="Schikora-Tamarit M.A."/>
        </authorList>
    </citation>
    <scope>NUCLEOTIDE SEQUENCE</scope>
    <source>
        <strain evidence="1">NCAIM Y.01608</strain>
    </source>
</reference>
<keyword evidence="2" id="KW-1185">Reference proteome</keyword>
<reference evidence="1" key="1">
    <citation type="journal article" date="2021" name="Open Biol.">
        <title>Shared evolutionary footprints suggest mitochondrial oxidative damage underlies multiple complex I losses in fungi.</title>
        <authorList>
            <person name="Schikora-Tamarit M.A."/>
            <person name="Marcet-Houben M."/>
            <person name="Nosek J."/>
            <person name="Gabaldon T."/>
        </authorList>
    </citation>
    <scope>NUCLEOTIDE SEQUENCE</scope>
    <source>
        <strain evidence="1">NCAIM Y.01608</strain>
    </source>
</reference>
<dbReference type="AlphaFoldDB" id="A0A9P8PQB2"/>
<protein>
    <submittedName>
        <fullName evidence="1">Uncharacterized protein</fullName>
    </submittedName>
</protein>